<dbReference type="NCBIfam" id="NF033681">
    <property type="entry name" value="ExeM_NucH_DNase"/>
    <property type="match status" value="1"/>
</dbReference>
<evidence type="ECO:0000313" key="3">
    <source>
        <dbReference type="EMBL" id="MBC5849605.1"/>
    </source>
</evidence>
<dbReference type="EMBL" id="JACRUP010000001">
    <property type="protein sequence ID" value="MBC5849605.1"/>
    <property type="molecule type" value="Genomic_DNA"/>
</dbReference>
<feature type="chain" id="PRO_5040993679" evidence="2">
    <location>
        <begin position="23"/>
        <end position="1136"/>
    </location>
</feature>
<accession>A0A9X0UGC6</accession>
<organism evidence="3 4">
    <name type="scientific">Vibrio metschnikovii</name>
    <dbReference type="NCBI Taxonomy" id="28172"/>
    <lineage>
        <taxon>Bacteria</taxon>
        <taxon>Pseudomonadati</taxon>
        <taxon>Pseudomonadota</taxon>
        <taxon>Gammaproteobacteria</taxon>
        <taxon>Vibrionales</taxon>
        <taxon>Vibrionaceae</taxon>
        <taxon>Vibrio</taxon>
    </lineage>
</organism>
<dbReference type="PANTHER" id="PTHR42834:SF1">
    <property type="entry name" value="ENDONUCLEASE_EXONUCLEASE_PHOSPHATASE FAMILY PROTEIN (AFU_ORTHOLOGUE AFUA_3G09210)"/>
    <property type="match status" value="1"/>
</dbReference>
<gene>
    <name evidence="3" type="ORF">H8Q88_01350</name>
</gene>
<feature type="signal peptide" evidence="2">
    <location>
        <begin position="1"/>
        <end position="22"/>
    </location>
</feature>
<dbReference type="Proteomes" id="UP000615796">
    <property type="component" value="Unassembled WGS sequence"/>
</dbReference>
<dbReference type="RefSeq" id="WP_187025090.1">
    <property type="nucleotide sequence ID" value="NZ_JACRUP010000001.1"/>
</dbReference>
<dbReference type="PANTHER" id="PTHR42834">
    <property type="entry name" value="ENDONUCLEASE/EXONUCLEASE/PHOSPHATASE FAMILY PROTEIN (AFU_ORTHOLOGUE AFUA_3G09210)"/>
    <property type="match status" value="1"/>
</dbReference>
<reference evidence="3" key="1">
    <citation type="submission" date="2020-08" db="EMBL/GenBank/DDBJ databases">
        <title>Genome Sequencing and Pan-Genome Analysis of Migratory bird Vibrio Strains, Inner Mongolia.</title>
        <authorList>
            <person name="Zheng L."/>
        </authorList>
    </citation>
    <scope>NUCLEOTIDE SEQUENCE</scope>
    <source>
        <strain evidence="3">M13F</strain>
    </source>
</reference>
<dbReference type="AlphaFoldDB" id="A0A9X0UGC6"/>
<keyword evidence="1" id="KW-0812">Transmembrane</keyword>
<sequence>MNTQLKTLTASIALTLSASAWADINDIVISRYVMGTGNDKAIEILNTSETTAHTFENTALYTVGATNAGGPLFNFADVLNGLTLQPKQSLVVYNGSAGAELKNAIDSAAITKTHNLPFNGDDKVFIATIITNDAAIAEANIHDVVGLSQPIPGTNNSTNGWGYRRTFHRLPDIAPQKEWRSTDWHEYQPFTFVGLGDRTLYGENASELPEPPLVPGVCDTSNAEIKTIRQIQGEGDSSPYVDRGFWSSKPYKITGVIAQYSKGVGDWRGVYLQDKLAGDRAGSDGVFVRMDTASMSPEDIGKEICFEAHVQEYFGMTRLLASGTPNNFINDYDVISTGNIPRVTPLQVHESDYVADGDERRLDFSRTLERHEGMLIKLPKDVNLLEEGTQDMRVTRTFSFDFGSFRQNMVLAYERVNMQPNQLHVAGSEASQEQAKENQRRRVFVESDRQAPDGEIPYFPEFKDNPNRNAILVNDSVMDITGMLVYTRGEYRLVIPESDTTVTNKNFKRNDIRRTNYPEYQINIDGQLQSLNLNKIPENGNQNQIDRYRYQRHEQGRFPLVVGSKNVLNYFNSPFAGDPNRHGTSRGAFDMEEFELQQAKIVEALYRMDADIVGLLEMENNGFGTRSAIAQLVDELNKKYTRDRYTHRHFRDSIHNRYSFIAIDSNNDLVFDHNDHIGTDAITNAIIYRPNKVTLIDSRVIELPNQNAPSITNPETGEVYLDSQGRPISSGRAQQRDALTATFMVHNTGKRLTVSANHFKSKGSNCIDDWRGWESFPNFKPGDSLPDLDFQGQCEHFRVAAAYELGKQLDKIPGDKVILGDLNSYAMEDPMLVLTANPTGKALYVGQDTYIGKRPQFSDLSGIRIDRTFGYINAVPYKDEKFERPKSWSYSFNDELGSLDHALISPSLRHRLVDAIDWRINSIESPLYDYSKQNNGRPHKGNHWQNFHHDNNGRMNITHYRSSDHDPVLLVLDYKVGERDGNQPVVVTINNSRIDIPLALPADAKKGDTVMLTFEGLREPQLARIPQPILTKDGQQMIEASVFGIPAGEYTLHVHLTRQVIEESTEVATRSGDAPKVTLQTVEGSSVSLPIKVARQQGLQPDRVIPEYDGTGGSAGSAGLFGLMLIGLAGWFRRRR</sequence>
<evidence type="ECO:0000256" key="2">
    <source>
        <dbReference type="SAM" id="SignalP"/>
    </source>
</evidence>
<dbReference type="SUPFAM" id="SSF56219">
    <property type="entry name" value="DNase I-like"/>
    <property type="match status" value="1"/>
</dbReference>
<keyword evidence="4" id="KW-1185">Reference proteome</keyword>
<evidence type="ECO:0000313" key="4">
    <source>
        <dbReference type="Proteomes" id="UP000615796"/>
    </source>
</evidence>
<dbReference type="Gene3D" id="3.60.10.10">
    <property type="entry name" value="Endonuclease/exonuclease/phosphatase"/>
    <property type="match status" value="1"/>
</dbReference>
<protein>
    <submittedName>
        <fullName evidence="3">ExeM/NucH family extracellular endonuclease</fullName>
    </submittedName>
</protein>
<keyword evidence="1" id="KW-1133">Transmembrane helix</keyword>
<keyword evidence="3" id="KW-0255">Endonuclease</keyword>
<proteinExistence type="predicted"/>
<comment type="caution">
    <text evidence="3">The sequence shown here is derived from an EMBL/GenBank/DDBJ whole genome shotgun (WGS) entry which is preliminary data.</text>
</comment>
<feature type="transmembrane region" description="Helical" evidence="1">
    <location>
        <begin position="1113"/>
        <end position="1132"/>
    </location>
</feature>
<keyword evidence="1" id="KW-0472">Membrane</keyword>
<keyword evidence="3" id="KW-0378">Hydrolase</keyword>
<dbReference type="InterPro" id="IPR047971">
    <property type="entry name" value="ExeM-like"/>
</dbReference>
<name>A0A9X0UGC6_VIBME</name>
<dbReference type="InterPro" id="IPR036691">
    <property type="entry name" value="Endo/exonu/phosph_ase_sf"/>
</dbReference>
<evidence type="ECO:0000256" key="1">
    <source>
        <dbReference type="SAM" id="Phobius"/>
    </source>
</evidence>
<dbReference type="GO" id="GO:0004519">
    <property type="term" value="F:endonuclease activity"/>
    <property type="evidence" value="ECO:0007669"/>
    <property type="project" value="UniProtKB-KW"/>
</dbReference>
<keyword evidence="3" id="KW-0540">Nuclease</keyword>
<keyword evidence="2" id="KW-0732">Signal</keyword>